<keyword evidence="3" id="KW-1185">Reference proteome</keyword>
<evidence type="ECO:0000313" key="1">
    <source>
        <dbReference type="EMBL" id="GBN98369.1"/>
    </source>
</evidence>
<evidence type="ECO:0000313" key="3">
    <source>
        <dbReference type="Proteomes" id="UP000499080"/>
    </source>
</evidence>
<proteinExistence type="predicted"/>
<name>A0A4Y2TG34_ARAVE</name>
<reference evidence="1 3" key="1">
    <citation type="journal article" date="2019" name="Sci. Rep.">
        <title>Orb-weaving spider Araneus ventricosus genome elucidates the spidroin gene catalogue.</title>
        <authorList>
            <person name="Kono N."/>
            <person name="Nakamura H."/>
            <person name="Ohtoshi R."/>
            <person name="Moran D.A.P."/>
            <person name="Shinohara A."/>
            <person name="Yoshida Y."/>
            <person name="Fujiwara M."/>
            <person name="Mori M."/>
            <person name="Tomita M."/>
            <person name="Arakawa K."/>
        </authorList>
    </citation>
    <scope>NUCLEOTIDE SEQUENCE [LARGE SCALE GENOMIC DNA]</scope>
</reference>
<organism evidence="1 3">
    <name type="scientific">Araneus ventricosus</name>
    <name type="common">Orbweaver spider</name>
    <name type="synonym">Epeira ventricosa</name>
    <dbReference type="NCBI Taxonomy" id="182803"/>
    <lineage>
        <taxon>Eukaryota</taxon>
        <taxon>Metazoa</taxon>
        <taxon>Ecdysozoa</taxon>
        <taxon>Arthropoda</taxon>
        <taxon>Chelicerata</taxon>
        <taxon>Arachnida</taxon>
        <taxon>Araneae</taxon>
        <taxon>Araneomorphae</taxon>
        <taxon>Entelegynae</taxon>
        <taxon>Araneoidea</taxon>
        <taxon>Araneidae</taxon>
        <taxon>Araneus</taxon>
    </lineage>
</organism>
<gene>
    <name evidence="2" type="ORF">AVEN_14822_1</name>
    <name evidence="1" type="ORF">AVEN_155716_1</name>
</gene>
<protein>
    <submittedName>
        <fullName evidence="1">Uncharacterized protein</fullName>
    </submittedName>
</protein>
<comment type="caution">
    <text evidence="1">The sequence shown here is derived from an EMBL/GenBank/DDBJ whole genome shotgun (WGS) entry which is preliminary data.</text>
</comment>
<dbReference type="Proteomes" id="UP000499080">
    <property type="component" value="Unassembled WGS sequence"/>
</dbReference>
<dbReference type="AlphaFoldDB" id="A0A4Y2TG34"/>
<sequence>MPRVFKRVLGARKYIDHSPESLEVCFNVSSPDECTLKDKEYFCGPPICHKRKQPHVRKPGRPLVFSQEDEEAVSASTVQLSDFGFPAYGYRTTILGYAKSKLLMVGTKEH</sequence>
<dbReference type="EMBL" id="BGPR01027693">
    <property type="protein sequence ID" value="GBN98393.1"/>
    <property type="molecule type" value="Genomic_DNA"/>
</dbReference>
<evidence type="ECO:0000313" key="2">
    <source>
        <dbReference type="EMBL" id="GBN98393.1"/>
    </source>
</evidence>
<dbReference type="EMBL" id="BGPR01027676">
    <property type="protein sequence ID" value="GBN98369.1"/>
    <property type="molecule type" value="Genomic_DNA"/>
</dbReference>
<accession>A0A4Y2TG34</accession>
<dbReference type="OrthoDB" id="6742042at2759"/>